<dbReference type="Gene3D" id="3.30.950.30">
    <property type="entry name" value="Schlafen, AAA domain"/>
    <property type="match status" value="1"/>
</dbReference>
<dbReference type="RefSeq" id="WP_097790874.1">
    <property type="nucleotide sequence ID" value="NZ_BAAADT010000020.1"/>
</dbReference>
<dbReference type="InterPro" id="IPR038461">
    <property type="entry name" value="Schlafen_AlbA_2_dom_sf"/>
</dbReference>
<feature type="domain" description="Schlafen AlbA-2" evidence="1">
    <location>
        <begin position="16"/>
        <end position="135"/>
    </location>
</feature>
<keyword evidence="3" id="KW-1185">Reference proteome</keyword>
<dbReference type="KEGG" id="hbe:BEI_3729"/>
<protein>
    <submittedName>
        <fullName evidence="2">Transcriptional regulator</fullName>
    </submittedName>
</protein>
<dbReference type="EMBL" id="CP021435">
    <property type="protein sequence ID" value="ATJ84716.1"/>
    <property type="molecule type" value="Genomic_DNA"/>
</dbReference>
<dbReference type="InterPro" id="IPR038475">
    <property type="entry name" value="RecG_C_sf"/>
</dbReference>
<evidence type="ECO:0000259" key="1">
    <source>
        <dbReference type="Pfam" id="PF04326"/>
    </source>
</evidence>
<dbReference type="AlphaFoldDB" id="A0A291PCT2"/>
<sequence length="547" mass="63111">MQPEYLLRRLLAGAGESEIVEFKEAKNTFSFDKLGKYVSALSNEANLQGLTSAWLVFGVKDNHRVIGTRFRESPKELQSLKKEVADKTTHRLTFIEIHTVRHRDGRVLLFEIPAAPRGMPVAWDGRYYGRDGESLGPLSIEEIERIRHQNRQHDWSAEICQGATLDDLSEEAIALARQEYATKHPRLAEEAYLWDDATFLNKAKITIQGQVTRAAILLLGKPEASHWLNPASPTITWILKDRDGLERDYEHFTCPLLMSAEQVFRKIRNLKYRYMADGSLFPEEVDQYDPFIIREALNNAIAHQDYELGGKIAVVEFEDGRLCFSNPGRFIPGSVERVIQADAPESRYRNRFLTDAMVNLNMIDTIGSGIRKMFVIQKNRFFPLPEYQLDQDRVQVTITGRVVDLNYARKLAELPDLTLDDIILLDRVQKRKPLTDEQARHLKRQGLIEGRKPNFHISAHVARHSDEKARYIRNRGFDDQPYKQLICDYLEEFGEARRKDIDALLLDKLPDILDEHQKSHKVKNLLQSLKNQGVIEPEGKRWRMSKG</sequence>
<dbReference type="Proteomes" id="UP000219993">
    <property type="component" value="Chromosome"/>
</dbReference>
<dbReference type="PANTHER" id="PTHR30595:SF6">
    <property type="entry name" value="SCHLAFEN ALBA-2 DOMAIN-CONTAINING PROTEIN"/>
    <property type="match status" value="1"/>
</dbReference>
<name>A0A291PCT2_9GAMM</name>
<dbReference type="Gene3D" id="3.30.565.60">
    <property type="match status" value="1"/>
</dbReference>
<dbReference type="OrthoDB" id="9805115at2"/>
<dbReference type="Pfam" id="PF04326">
    <property type="entry name" value="SLFN_AlbA_2"/>
    <property type="match status" value="1"/>
</dbReference>
<evidence type="ECO:0000313" key="2">
    <source>
        <dbReference type="EMBL" id="ATJ84716.1"/>
    </source>
</evidence>
<gene>
    <name evidence="2" type="ORF">BEI_3729</name>
</gene>
<organism evidence="2 3">
    <name type="scientific">Halomonas beimenensis</name>
    <dbReference type="NCBI Taxonomy" id="475662"/>
    <lineage>
        <taxon>Bacteria</taxon>
        <taxon>Pseudomonadati</taxon>
        <taxon>Pseudomonadota</taxon>
        <taxon>Gammaproteobacteria</taxon>
        <taxon>Oceanospirillales</taxon>
        <taxon>Halomonadaceae</taxon>
        <taxon>Halomonas</taxon>
    </lineage>
</organism>
<accession>A0A291PCT2</accession>
<dbReference type="InterPro" id="IPR007421">
    <property type="entry name" value="Schlafen_AlbA_2_dom"/>
</dbReference>
<dbReference type="Pfam" id="PF13749">
    <property type="entry name" value="HATPase_c_4"/>
    <property type="match status" value="1"/>
</dbReference>
<dbReference type="PANTHER" id="PTHR30595">
    <property type="entry name" value="GLPR-RELATED TRANSCRIPTIONAL REPRESSOR"/>
    <property type="match status" value="1"/>
</dbReference>
<reference evidence="2 3" key="1">
    <citation type="journal article" date="2017" name="Sci. Rep.">
        <title>Revealing the Saline Adaptation Strategies of the Halophilic Bacterium Halomonas beimenensis through High-throughput Omics and Transposon Mutagenesis Approaches.</title>
        <authorList>
            <person name="Chen Y.H."/>
            <person name="Lin S.S."/>
            <person name="Shyu Y.T."/>
        </authorList>
    </citation>
    <scope>NUCLEOTIDE SEQUENCE [LARGE SCALE GENOMIC DNA]</scope>
    <source>
        <strain evidence="2 3">NTU-111</strain>
    </source>
</reference>
<proteinExistence type="predicted"/>
<evidence type="ECO:0000313" key="3">
    <source>
        <dbReference type="Proteomes" id="UP000219993"/>
    </source>
</evidence>